<accession>A0A239LNF3</accession>
<dbReference type="RefSeq" id="WP_089328173.1">
    <property type="nucleotide sequence ID" value="NZ_FZOR01000023.1"/>
</dbReference>
<gene>
    <name evidence="2" type="ORF">SAMN05443665_1023100</name>
</gene>
<dbReference type="EMBL" id="FZOR01000023">
    <property type="protein sequence ID" value="SNT32096.1"/>
    <property type="molecule type" value="Genomic_DNA"/>
</dbReference>
<reference evidence="2 3" key="1">
    <citation type="submission" date="2017-06" db="EMBL/GenBank/DDBJ databases">
        <authorList>
            <person name="Kim H.J."/>
            <person name="Triplett B.A."/>
        </authorList>
    </citation>
    <scope>NUCLEOTIDE SEQUENCE [LARGE SCALE GENOMIC DNA]</scope>
    <source>
        <strain evidence="2 3">DSM 44715</strain>
    </source>
</reference>
<dbReference type="InterPro" id="IPR024083">
    <property type="entry name" value="Fumarase/histidase_N"/>
</dbReference>
<organism evidence="2 3">
    <name type="scientific">Actinomadura meyerae</name>
    <dbReference type="NCBI Taxonomy" id="240840"/>
    <lineage>
        <taxon>Bacteria</taxon>
        <taxon>Bacillati</taxon>
        <taxon>Actinomycetota</taxon>
        <taxon>Actinomycetes</taxon>
        <taxon>Streptosporangiales</taxon>
        <taxon>Thermomonosporaceae</taxon>
        <taxon>Actinomadura</taxon>
    </lineage>
</organism>
<evidence type="ECO:0000256" key="1">
    <source>
        <dbReference type="ARBA" id="ARBA00023239"/>
    </source>
</evidence>
<dbReference type="AlphaFoldDB" id="A0A239LNF3"/>
<dbReference type="SUPFAM" id="SSF48557">
    <property type="entry name" value="L-aspartase-like"/>
    <property type="match status" value="1"/>
</dbReference>
<protein>
    <submittedName>
        <fullName evidence="2">Histidine ammonia-lyase</fullName>
    </submittedName>
</protein>
<dbReference type="OrthoDB" id="3278073at2"/>
<keyword evidence="1 2" id="KW-0456">Lyase</keyword>
<keyword evidence="3" id="KW-1185">Reference proteome</keyword>
<proteinExistence type="predicted"/>
<evidence type="ECO:0000313" key="3">
    <source>
        <dbReference type="Proteomes" id="UP000198318"/>
    </source>
</evidence>
<evidence type="ECO:0000313" key="2">
    <source>
        <dbReference type="EMBL" id="SNT32096.1"/>
    </source>
</evidence>
<dbReference type="Proteomes" id="UP000198318">
    <property type="component" value="Unassembled WGS sequence"/>
</dbReference>
<dbReference type="Gene3D" id="1.10.275.10">
    <property type="entry name" value="Fumarase/aspartase (N-terminal domain)"/>
    <property type="match status" value="1"/>
</dbReference>
<dbReference type="PANTHER" id="PTHR10362">
    <property type="entry name" value="HISTIDINE AMMONIA-LYASE"/>
    <property type="match status" value="1"/>
</dbReference>
<dbReference type="Gene3D" id="1.20.200.10">
    <property type="entry name" value="Fumarase/aspartase (Central domain)"/>
    <property type="match status" value="1"/>
</dbReference>
<dbReference type="InterPro" id="IPR008948">
    <property type="entry name" value="L-Aspartase-like"/>
</dbReference>
<dbReference type="Pfam" id="PF00221">
    <property type="entry name" value="Lyase_aromatic"/>
    <property type="match status" value="1"/>
</dbReference>
<name>A0A239LNF3_9ACTN</name>
<sequence length="493" mass="50834">MENSRIVIDGTALTCGQVVAAARGDVTIVMGPDGVERARAAWLAAREAAATRPVYGRTTGVGANRAVDVEWEDSDAHGLRLLRSHAAGAGPLVAPEIVRAMLTVRLNQIAAGGSGVEPGVLGALADVLNLGLLPPVPVYGAIGTGDLTALASTALCLLGERPWLAGPDAADDPDGAAPRGPGYRLGSADALAFISSNAATLGEAALAVADLRELLRASTVVAALSHFAVRGSEEPYAEAVQDACPHPGQREAAAAMRALLAFDRPAPVRIQDPYGYRAFPQVHGPALEAARYAEEVVTREINAAAENPLVDVAGRRVWHNGNFHTAYVGLALDSARAALFQTMALAAARLGTLAEPSFTGLYPFQGATEASSGIMILEYVAHSCLADVRRLATPAALGSAVLSRGVEEHAGFSTQSARATTDAVAAYRLGLGCELVAAARALRMQGRAPSGGPLRAATDLAAAVLDPRVEDRPLDADIAAAADLLPRLARLHP</sequence>
<dbReference type="InterPro" id="IPR001106">
    <property type="entry name" value="Aromatic_Lyase"/>
</dbReference>
<dbReference type="GO" id="GO:0016841">
    <property type="term" value="F:ammonia-lyase activity"/>
    <property type="evidence" value="ECO:0007669"/>
    <property type="project" value="UniProtKB-ARBA"/>
</dbReference>
<dbReference type="CDD" id="cd00332">
    <property type="entry name" value="PAL-HAL"/>
    <property type="match status" value="1"/>
</dbReference>